<evidence type="ECO:0000256" key="19">
    <source>
        <dbReference type="ARBA" id="ARBA00049628"/>
    </source>
</evidence>
<evidence type="ECO:0000256" key="17">
    <source>
        <dbReference type="ARBA" id="ARBA00048247"/>
    </source>
</evidence>
<dbReference type="GO" id="GO:0003977">
    <property type="term" value="F:UDP-N-acetylglucosamine diphosphorylase activity"/>
    <property type="evidence" value="ECO:0007669"/>
    <property type="project" value="UniProtKB-UniRule"/>
</dbReference>
<evidence type="ECO:0000256" key="4">
    <source>
        <dbReference type="ARBA" id="ARBA00007707"/>
    </source>
</evidence>
<dbReference type="GO" id="GO:0009245">
    <property type="term" value="P:lipid A biosynthetic process"/>
    <property type="evidence" value="ECO:0007669"/>
    <property type="project" value="UniProtKB-UniRule"/>
</dbReference>
<name>A0A9D1SRM7_9CLOT</name>
<comment type="catalytic activity">
    <reaction evidence="17 20">
        <text>alpha-D-glucosamine 1-phosphate + acetyl-CoA = N-acetyl-alpha-D-glucosamine 1-phosphate + CoA + H(+)</text>
        <dbReference type="Rhea" id="RHEA:13725"/>
        <dbReference type="ChEBI" id="CHEBI:15378"/>
        <dbReference type="ChEBI" id="CHEBI:57287"/>
        <dbReference type="ChEBI" id="CHEBI:57288"/>
        <dbReference type="ChEBI" id="CHEBI:57776"/>
        <dbReference type="ChEBI" id="CHEBI:58516"/>
        <dbReference type="EC" id="2.3.1.157"/>
    </reaction>
</comment>
<evidence type="ECO:0000313" key="23">
    <source>
        <dbReference type="Proteomes" id="UP000886748"/>
    </source>
</evidence>
<keyword evidence="16 20" id="KW-0961">Cell wall biogenesis/degradation</keyword>
<dbReference type="GO" id="GO:0000287">
    <property type="term" value="F:magnesium ion binding"/>
    <property type="evidence" value="ECO:0007669"/>
    <property type="project" value="UniProtKB-UniRule"/>
</dbReference>
<evidence type="ECO:0000256" key="12">
    <source>
        <dbReference type="ARBA" id="ARBA00022960"/>
    </source>
</evidence>
<evidence type="ECO:0000256" key="14">
    <source>
        <dbReference type="ARBA" id="ARBA00023268"/>
    </source>
</evidence>
<feature type="binding site" evidence="20">
    <location>
        <position position="418"/>
    </location>
    <ligand>
        <name>acetyl-CoA</name>
        <dbReference type="ChEBI" id="CHEBI:57288"/>
    </ligand>
</feature>
<dbReference type="InterPro" id="IPR050065">
    <property type="entry name" value="GlmU-like"/>
</dbReference>
<evidence type="ECO:0000259" key="21">
    <source>
        <dbReference type="Pfam" id="PF00483"/>
    </source>
</evidence>
<comment type="pathway">
    <text evidence="20">Bacterial outer membrane biogenesis; LPS lipid A biosynthesis.</text>
</comment>
<evidence type="ECO:0000256" key="6">
    <source>
        <dbReference type="ARBA" id="ARBA00022490"/>
    </source>
</evidence>
<keyword evidence="12 20" id="KW-0133">Cell shape</keyword>
<evidence type="ECO:0000256" key="1">
    <source>
        <dbReference type="ARBA" id="ARBA00004496"/>
    </source>
</evidence>
<dbReference type="GO" id="GO:0019134">
    <property type="term" value="F:glucosamine-1-phosphate N-acetyltransferase activity"/>
    <property type="evidence" value="ECO:0007669"/>
    <property type="project" value="UniProtKB-UniRule"/>
</dbReference>
<dbReference type="SUPFAM" id="SSF53448">
    <property type="entry name" value="Nucleotide-diphospho-sugar transferases"/>
    <property type="match status" value="1"/>
</dbReference>
<dbReference type="GO" id="GO:0071555">
    <property type="term" value="P:cell wall organization"/>
    <property type="evidence" value="ECO:0007669"/>
    <property type="project" value="UniProtKB-KW"/>
</dbReference>
<proteinExistence type="inferred from homology"/>
<feature type="binding site" evidence="20">
    <location>
        <position position="82"/>
    </location>
    <ligand>
        <name>UDP-N-acetyl-alpha-D-glucosamine</name>
        <dbReference type="ChEBI" id="CHEBI:57705"/>
    </ligand>
</feature>
<dbReference type="InterPro" id="IPR011004">
    <property type="entry name" value="Trimer_LpxA-like_sf"/>
</dbReference>
<feature type="binding site" evidence="20">
    <location>
        <position position="28"/>
    </location>
    <ligand>
        <name>UDP-N-acetyl-alpha-D-glucosamine</name>
        <dbReference type="ChEBI" id="CHEBI:57705"/>
    </ligand>
</feature>
<keyword evidence="9 20" id="KW-0479">Metal-binding</keyword>
<keyword evidence="6 20" id="KW-0963">Cytoplasm</keyword>
<comment type="similarity">
    <text evidence="5 20">In the N-terminal section; belongs to the N-acetylglucosamine-1-phosphate uridyltransferase family.</text>
</comment>
<dbReference type="Pfam" id="PF00483">
    <property type="entry name" value="NTP_transferase"/>
    <property type="match status" value="1"/>
</dbReference>
<evidence type="ECO:0000256" key="2">
    <source>
        <dbReference type="ARBA" id="ARBA00005166"/>
    </source>
</evidence>
<feature type="domain" description="Nucleotidyl transferase" evidence="21">
    <location>
        <begin position="10"/>
        <end position="229"/>
    </location>
</feature>
<feature type="binding site" evidence="20">
    <location>
        <begin position="87"/>
        <end position="88"/>
    </location>
    <ligand>
        <name>UDP-N-acetyl-alpha-D-glucosamine</name>
        <dbReference type="ChEBI" id="CHEBI:57705"/>
    </ligand>
</feature>
<dbReference type="PANTHER" id="PTHR43584">
    <property type="entry name" value="NUCLEOTIDYL TRANSFERASE"/>
    <property type="match status" value="1"/>
</dbReference>
<protein>
    <recommendedName>
        <fullName evidence="20">Bifunctional protein GlmU</fullName>
    </recommendedName>
    <domain>
        <recommendedName>
            <fullName evidence="20">UDP-N-acetylglucosamine pyrophosphorylase</fullName>
            <ecNumber evidence="20">2.7.7.23</ecNumber>
        </recommendedName>
        <alternativeName>
            <fullName evidence="20">N-acetylglucosamine-1-phosphate uridyltransferase</fullName>
        </alternativeName>
    </domain>
    <domain>
        <recommendedName>
            <fullName evidence="20">Glucosamine-1-phosphate N-acetyltransferase</fullName>
            <ecNumber evidence="20">2.3.1.157</ecNumber>
        </recommendedName>
    </domain>
</protein>
<feature type="binding site" evidence="20">
    <location>
        <position position="164"/>
    </location>
    <ligand>
        <name>UDP-N-acetyl-alpha-D-glucosamine</name>
        <dbReference type="ChEBI" id="CHEBI:57705"/>
    </ligand>
</feature>
<feature type="binding site" evidence="20">
    <location>
        <position position="237"/>
    </location>
    <ligand>
        <name>UDP-N-acetyl-alpha-D-glucosamine</name>
        <dbReference type="ChEBI" id="CHEBI:57705"/>
    </ligand>
</feature>
<feature type="binding site" evidence="20">
    <location>
        <position position="342"/>
    </location>
    <ligand>
        <name>UDP-N-acetyl-alpha-D-glucosamine</name>
        <dbReference type="ChEBI" id="CHEBI:57705"/>
    </ligand>
</feature>
<dbReference type="SUPFAM" id="SSF51161">
    <property type="entry name" value="Trimeric LpxA-like enzymes"/>
    <property type="match status" value="1"/>
</dbReference>
<comment type="similarity">
    <text evidence="4 20">In the C-terminal section; belongs to the transferase hexapeptide repeat family.</text>
</comment>
<gene>
    <name evidence="20" type="primary">glmU</name>
    <name evidence="22" type="ORF">IAD26_08820</name>
</gene>
<feature type="binding site" evidence="20">
    <location>
        <begin position="362"/>
        <end position="363"/>
    </location>
    <ligand>
        <name>acetyl-CoA</name>
        <dbReference type="ChEBI" id="CHEBI:57288"/>
    </ligand>
</feature>
<feature type="binding site" evidence="20">
    <location>
        <position position="327"/>
    </location>
    <ligand>
        <name>UDP-N-acetyl-alpha-D-glucosamine</name>
        <dbReference type="ChEBI" id="CHEBI:57705"/>
    </ligand>
</feature>
<comment type="caution">
    <text evidence="22">The sequence shown here is derived from an EMBL/GenBank/DDBJ whole genome shotgun (WGS) entry which is preliminary data.</text>
</comment>
<comment type="catalytic activity">
    <reaction evidence="18 20">
        <text>N-acetyl-alpha-D-glucosamine 1-phosphate + UTP + H(+) = UDP-N-acetyl-alpha-D-glucosamine + diphosphate</text>
        <dbReference type="Rhea" id="RHEA:13509"/>
        <dbReference type="ChEBI" id="CHEBI:15378"/>
        <dbReference type="ChEBI" id="CHEBI:33019"/>
        <dbReference type="ChEBI" id="CHEBI:46398"/>
        <dbReference type="ChEBI" id="CHEBI:57705"/>
        <dbReference type="ChEBI" id="CHEBI:57776"/>
        <dbReference type="EC" id="2.7.7.23"/>
    </reaction>
</comment>
<evidence type="ECO:0000256" key="16">
    <source>
        <dbReference type="ARBA" id="ARBA00023316"/>
    </source>
</evidence>
<evidence type="ECO:0000313" key="22">
    <source>
        <dbReference type="EMBL" id="HIU93218.1"/>
    </source>
</evidence>
<accession>A0A9D1SRM7</accession>
<dbReference type="InterPro" id="IPR005835">
    <property type="entry name" value="NTP_transferase_dom"/>
</dbReference>
<feature type="region of interest" description="N-acetyltransferase" evidence="20">
    <location>
        <begin position="261"/>
        <end position="433"/>
    </location>
</feature>
<feature type="binding site" evidence="20">
    <location>
        <position position="353"/>
    </location>
    <ligand>
        <name>UDP-N-acetyl-alpha-D-glucosamine</name>
        <dbReference type="ChEBI" id="CHEBI:57705"/>
    </ligand>
</feature>
<dbReference type="GO" id="GO:0000902">
    <property type="term" value="P:cell morphogenesis"/>
    <property type="evidence" value="ECO:0007669"/>
    <property type="project" value="UniProtKB-UniRule"/>
</dbReference>
<evidence type="ECO:0000256" key="18">
    <source>
        <dbReference type="ARBA" id="ARBA00048493"/>
    </source>
</evidence>
<feature type="binding site" evidence="20">
    <location>
        <position position="237"/>
    </location>
    <ligand>
        <name>Mg(2+)</name>
        <dbReference type="ChEBI" id="CHEBI:18420"/>
    </ligand>
</feature>
<keyword evidence="14 20" id="KW-0511">Multifunctional enzyme</keyword>
<sequence>MTNTINSQIKSIILAAGKGTRMKSETPKVLHKIFNKELLGYVIDAVNGTGMAQENYVIVGHCADEVENYVTKNYDNAKCRLQSPQLGTGHAAFQAYEDLKGFEGQVLILCGDTPLLTAETLNKFISAHTQSQSALTVMSAIFEDPTNYGRIVRDENGNLKAIVEEKDASDAQKKIKEINTGVYLLDWPKVHEAFLNLDSNNAQNEYYLTDIVKWTISKGLKAQSYILENNEESYGINSKKNLAQATKILKDRVNDKLLADGVTIIDPDTTYISPETEIAADTIIYPCTYIEGKNKIGKDCKIGPFARLRGDVELGEGVKIGNFVEIKKTKIKDHTNVCHLSYIGDSSLGSNVNIGAGTITANYNHITKEKFNTVIDDNASTGSNSVIVAPAHIGENAAVGAGSVISKDIEANALGLTRAPLKILKGWFDRIKK</sequence>
<feature type="binding site" evidence="20">
    <location>
        <position position="149"/>
    </location>
    <ligand>
        <name>UDP-N-acetyl-alpha-D-glucosamine</name>
        <dbReference type="ChEBI" id="CHEBI:57705"/>
    </ligand>
</feature>
<reference evidence="22" key="2">
    <citation type="journal article" date="2021" name="PeerJ">
        <title>Extensive microbial diversity within the chicken gut microbiome revealed by metagenomics and culture.</title>
        <authorList>
            <person name="Gilroy R."/>
            <person name="Ravi A."/>
            <person name="Getino M."/>
            <person name="Pursley I."/>
            <person name="Horton D.L."/>
            <person name="Alikhan N.F."/>
            <person name="Baker D."/>
            <person name="Gharbi K."/>
            <person name="Hall N."/>
            <person name="Watson M."/>
            <person name="Adriaenssens E.M."/>
            <person name="Foster-Nyarko E."/>
            <person name="Jarju S."/>
            <person name="Secka A."/>
            <person name="Antonio M."/>
            <person name="Oren A."/>
            <person name="Chaudhuri R.R."/>
            <person name="La Ragione R."/>
            <person name="Hildebrand F."/>
            <person name="Pallen M.J."/>
        </authorList>
    </citation>
    <scope>NUCLEOTIDE SEQUENCE</scope>
    <source>
        <strain evidence="22">CHK154-7741</strain>
    </source>
</reference>
<comment type="cofactor">
    <cofactor evidence="20">
        <name>Mg(2+)</name>
        <dbReference type="ChEBI" id="CHEBI:18420"/>
    </cofactor>
    <text evidence="20">Binds 1 Mg(2+) ion per subunit.</text>
</comment>
<evidence type="ECO:0000256" key="10">
    <source>
        <dbReference type="ARBA" id="ARBA00022737"/>
    </source>
</evidence>
<dbReference type="GO" id="GO:0016020">
    <property type="term" value="C:membrane"/>
    <property type="evidence" value="ECO:0007669"/>
    <property type="project" value="GOC"/>
</dbReference>
<dbReference type="GO" id="GO:0008360">
    <property type="term" value="P:regulation of cell shape"/>
    <property type="evidence" value="ECO:0007669"/>
    <property type="project" value="UniProtKB-KW"/>
</dbReference>
<comment type="subcellular location">
    <subcellularLocation>
        <location evidence="1 20">Cytoplasm</location>
    </subcellularLocation>
</comment>
<dbReference type="InterPro" id="IPR001451">
    <property type="entry name" value="Hexapep"/>
</dbReference>
<keyword evidence="11 20" id="KW-0460">Magnesium</keyword>
<dbReference type="HAMAP" id="MF_01631">
    <property type="entry name" value="GlmU"/>
    <property type="match status" value="1"/>
</dbReference>
<evidence type="ECO:0000256" key="15">
    <source>
        <dbReference type="ARBA" id="ARBA00023315"/>
    </source>
</evidence>
<comment type="pathway">
    <text evidence="3 20">Nucleotide-sugar biosynthesis; UDP-N-acetyl-alpha-D-glucosamine biosynthesis; UDP-N-acetyl-alpha-D-glucosamine from N-acetyl-alpha-D-glucosamine 1-phosphate: step 1/1.</text>
</comment>
<comment type="subunit">
    <text evidence="20">Homotrimer.</text>
</comment>
<feature type="binding site" evidence="20">
    <location>
        <position position="356"/>
    </location>
    <ligand>
        <name>acetyl-CoA</name>
        <dbReference type="ChEBI" id="CHEBI:57288"/>
    </ligand>
</feature>
<dbReference type="PANTHER" id="PTHR43584:SF3">
    <property type="entry name" value="BIFUNCTIONAL PROTEIN GLMU"/>
    <property type="match status" value="1"/>
</dbReference>
<dbReference type="AlphaFoldDB" id="A0A9D1SRM7"/>
<dbReference type="EC" id="2.7.7.23" evidence="20"/>
<dbReference type="EMBL" id="DVOD01000063">
    <property type="protein sequence ID" value="HIU93218.1"/>
    <property type="molecule type" value="Genomic_DNA"/>
</dbReference>
<evidence type="ECO:0000256" key="7">
    <source>
        <dbReference type="ARBA" id="ARBA00022679"/>
    </source>
</evidence>
<comment type="function">
    <text evidence="19 20">Catalyzes the last two sequential reactions in the de novo biosynthetic pathway for UDP-N-acetylglucosamine (UDP-GlcNAc). The C-terminal domain catalyzes the transfer of acetyl group from acetyl coenzyme A to glucosamine-1-phosphate (GlcN-1-P) to produce N-acetylglucosamine-1-phosphate (GlcNAc-1-P), which is converted into UDP-GlcNAc by the transfer of uridine 5-monophosphate (from uridine 5-triphosphate), a reaction catalyzed by the N-terminal domain.</text>
</comment>
<dbReference type="Proteomes" id="UP000886748">
    <property type="component" value="Unassembled WGS sequence"/>
</dbReference>
<feature type="region of interest" description="Linker" evidence="20">
    <location>
        <begin position="240"/>
        <end position="260"/>
    </location>
</feature>
<dbReference type="GO" id="GO:0006048">
    <property type="term" value="P:UDP-N-acetylglucosamine biosynthetic process"/>
    <property type="evidence" value="ECO:0007669"/>
    <property type="project" value="InterPro"/>
</dbReference>
<feature type="binding site" evidence="20">
    <location>
        <position position="112"/>
    </location>
    <ligand>
        <name>Mg(2+)</name>
        <dbReference type="ChEBI" id="CHEBI:18420"/>
    </ligand>
</feature>
<keyword evidence="13 20" id="KW-0573">Peptidoglycan synthesis</keyword>
<reference evidence="22" key="1">
    <citation type="submission" date="2020-10" db="EMBL/GenBank/DDBJ databases">
        <authorList>
            <person name="Gilroy R."/>
        </authorList>
    </citation>
    <scope>NUCLEOTIDE SEQUENCE</scope>
    <source>
        <strain evidence="22">CHK154-7741</strain>
    </source>
</reference>
<dbReference type="GO" id="GO:0009252">
    <property type="term" value="P:peptidoglycan biosynthetic process"/>
    <property type="evidence" value="ECO:0007669"/>
    <property type="project" value="UniProtKB-UniRule"/>
</dbReference>
<evidence type="ECO:0000256" key="13">
    <source>
        <dbReference type="ARBA" id="ARBA00022984"/>
    </source>
</evidence>
<keyword evidence="7 20" id="KW-0808">Transferase</keyword>
<comment type="pathway">
    <text evidence="2 20">Nucleotide-sugar biosynthesis; UDP-N-acetyl-alpha-D-glucosamine biosynthesis; N-acetyl-alpha-D-glucosamine 1-phosphate from alpha-D-glucosamine 6-phosphate (route II): step 2/2.</text>
</comment>
<feature type="binding site" evidence="20">
    <location>
        <position position="401"/>
    </location>
    <ligand>
        <name>acetyl-CoA</name>
        <dbReference type="ChEBI" id="CHEBI:57288"/>
    </ligand>
</feature>
<keyword evidence="15 20" id="KW-0012">Acyltransferase</keyword>
<dbReference type="Pfam" id="PF00132">
    <property type="entry name" value="Hexapep"/>
    <property type="match status" value="2"/>
</dbReference>
<keyword evidence="10 20" id="KW-0677">Repeat</keyword>
<evidence type="ECO:0000256" key="8">
    <source>
        <dbReference type="ARBA" id="ARBA00022695"/>
    </source>
</evidence>
<feature type="active site" description="Proton acceptor" evidence="20">
    <location>
        <position position="339"/>
    </location>
</feature>
<organism evidence="22 23">
    <name type="scientific">Candidatus Limenecus avicola</name>
    <dbReference type="NCBI Taxonomy" id="2840847"/>
    <lineage>
        <taxon>Bacteria</taxon>
        <taxon>Bacillati</taxon>
        <taxon>Bacillota</taxon>
        <taxon>Clostridia</taxon>
        <taxon>Eubacteriales</taxon>
        <taxon>Clostridiaceae</taxon>
        <taxon>Clostridiaceae incertae sedis</taxon>
        <taxon>Candidatus Limenecus</taxon>
    </lineage>
</organism>
<dbReference type="InterPro" id="IPR005882">
    <property type="entry name" value="Bifunctional_GlmU"/>
</dbReference>
<dbReference type="CDD" id="cd02540">
    <property type="entry name" value="GT2_GlmU_N_bac"/>
    <property type="match status" value="1"/>
</dbReference>
<dbReference type="Gene3D" id="2.160.10.10">
    <property type="entry name" value="Hexapeptide repeat proteins"/>
    <property type="match status" value="1"/>
</dbReference>
<dbReference type="EC" id="2.3.1.157" evidence="20"/>
<dbReference type="GO" id="GO:0005737">
    <property type="term" value="C:cytoplasm"/>
    <property type="evidence" value="ECO:0007669"/>
    <property type="project" value="UniProtKB-SubCell"/>
</dbReference>
<dbReference type="Gene3D" id="3.90.550.10">
    <property type="entry name" value="Spore Coat Polysaccharide Biosynthesis Protein SpsA, Chain A"/>
    <property type="match status" value="1"/>
</dbReference>
<feature type="binding site" evidence="20">
    <location>
        <position position="383"/>
    </location>
    <ligand>
        <name>acetyl-CoA</name>
        <dbReference type="ChEBI" id="CHEBI:57288"/>
    </ligand>
</feature>
<evidence type="ECO:0000256" key="11">
    <source>
        <dbReference type="ARBA" id="ARBA00022842"/>
    </source>
</evidence>
<evidence type="ECO:0000256" key="5">
    <source>
        <dbReference type="ARBA" id="ARBA00007947"/>
    </source>
</evidence>
<comment type="caution">
    <text evidence="20">Lacks conserved residue(s) required for the propagation of feature annotation.</text>
</comment>
<feature type="binding site" evidence="20">
    <location>
        <position position="179"/>
    </location>
    <ligand>
        <name>UDP-N-acetyl-alpha-D-glucosamine</name>
        <dbReference type="ChEBI" id="CHEBI:57705"/>
    </ligand>
</feature>
<evidence type="ECO:0000256" key="20">
    <source>
        <dbReference type="HAMAP-Rule" id="MF_01631"/>
    </source>
</evidence>
<evidence type="ECO:0000256" key="3">
    <source>
        <dbReference type="ARBA" id="ARBA00005208"/>
    </source>
</evidence>
<feature type="binding site" evidence="20">
    <location>
        <position position="309"/>
    </location>
    <ligand>
        <name>UDP-N-acetyl-alpha-D-glucosamine</name>
        <dbReference type="ChEBI" id="CHEBI:57705"/>
    </ligand>
</feature>
<feature type="region of interest" description="Pyrophosphorylase" evidence="20">
    <location>
        <begin position="1"/>
        <end position="239"/>
    </location>
</feature>
<evidence type="ECO:0000256" key="9">
    <source>
        <dbReference type="ARBA" id="ARBA00022723"/>
    </source>
</evidence>
<dbReference type="InterPro" id="IPR029044">
    <property type="entry name" value="Nucleotide-diphossugar_trans"/>
</dbReference>
<feature type="binding site" evidence="20">
    <location>
        <begin position="14"/>
        <end position="17"/>
    </location>
    <ligand>
        <name>UDP-N-acetyl-alpha-D-glucosamine</name>
        <dbReference type="ChEBI" id="CHEBI:57705"/>
    </ligand>
</feature>
<keyword evidence="8 20" id="KW-0548">Nucleotidyltransferase</keyword>